<feature type="compositionally biased region" description="Gly residues" evidence="1">
    <location>
        <begin position="7"/>
        <end position="20"/>
    </location>
</feature>
<reference evidence="3" key="1">
    <citation type="journal article" date="2019" name="Nat. Commun.">
        <title>The genome of broomcorn millet.</title>
        <authorList>
            <person name="Zou C."/>
            <person name="Miki D."/>
            <person name="Li D."/>
            <person name="Tang Q."/>
            <person name="Xiao L."/>
            <person name="Rajput S."/>
            <person name="Deng P."/>
            <person name="Jia W."/>
            <person name="Huang R."/>
            <person name="Zhang M."/>
            <person name="Sun Y."/>
            <person name="Hu J."/>
            <person name="Fu X."/>
            <person name="Schnable P.S."/>
            <person name="Li F."/>
            <person name="Zhang H."/>
            <person name="Feng B."/>
            <person name="Zhu X."/>
            <person name="Liu R."/>
            <person name="Schnable J.C."/>
            <person name="Zhu J.-K."/>
            <person name="Zhang H."/>
        </authorList>
    </citation>
    <scope>NUCLEOTIDE SEQUENCE [LARGE SCALE GENOMIC DNA]</scope>
</reference>
<dbReference type="PANTHER" id="PTHR31116">
    <property type="entry name" value="OS04G0501200 PROTEIN"/>
    <property type="match status" value="1"/>
</dbReference>
<dbReference type="Proteomes" id="UP000275267">
    <property type="component" value="Unassembled WGS sequence"/>
</dbReference>
<dbReference type="InterPro" id="IPR005019">
    <property type="entry name" value="Adenine_glyco"/>
</dbReference>
<keyword evidence="3" id="KW-1185">Reference proteome</keyword>
<feature type="region of interest" description="Disordered" evidence="1">
    <location>
        <begin position="1"/>
        <end position="31"/>
    </location>
</feature>
<dbReference type="SUPFAM" id="SSF48150">
    <property type="entry name" value="DNA-glycosylase"/>
    <property type="match status" value="1"/>
</dbReference>
<sequence>MQPAKAEGGGRGGGSGGIRGGDGERRGGVAGMARPDAMLRFGKFGGKYVPETLMHALTEAENAPAADEEFQLCNREMFDGFNFASVSEFTEKKINLLRSNGSMLLSEQKIRAVATNAKQMQKIQLAANTRPAKTMSEQNQHCLKV</sequence>
<dbReference type="GO" id="GO:0008725">
    <property type="term" value="F:DNA-3-methyladenine glycosylase activity"/>
    <property type="evidence" value="ECO:0007669"/>
    <property type="project" value="InterPro"/>
</dbReference>
<name>A0A3L6SGH2_PANMI</name>
<dbReference type="STRING" id="4540.A0A3L6SGH2"/>
<dbReference type="Pfam" id="PF03352">
    <property type="entry name" value="Adenine_glyco"/>
    <property type="match status" value="1"/>
</dbReference>
<proteinExistence type="predicted"/>
<dbReference type="InterPro" id="IPR011257">
    <property type="entry name" value="DNA_glycosylase"/>
</dbReference>
<evidence type="ECO:0000313" key="3">
    <source>
        <dbReference type="Proteomes" id="UP000275267"/>
    </source>
</evidence>
<dbReference type="AlphaFoldDB" id="A0A3L6SGH2"/>
<comment type="caution">
    <text evidence="2">The sequence shown here is derived from an EMBL/GenBank/DDBJ whole genome shotgun (WGS) entry which is preliminary data.</text>
</comment>
<evidence type="ECO:0000313" key="2">
    <source>
        <dbReference type="EMBL" id="RLN19599.1"/>
    </source>
</evidence>
<dbReference type="OrthoDB" id="1742582at2759"/>
<gene>
    <name evidence="2" type="ORF">C2845_PM02G34380</name>
</gene>
<dbReference type="PANTHER" id="PTHR31116:SF25">
    <property type="entry name" value="DNA GLYCOSYLASE SUPERFAMILY PROTEIN"/>
    <property type="match status" value="1"/>
</dbReference>
<accession>A0A3L6SGH2</accession>
<protein>
    <submittedName>
        <fullName evidence="2">Uncharacterized protein</fullName>
    </submittedName>
</protein>
<dbReference type="GO" id="GO:0006284">
    <property type="term" value="P:base-excision repair"/>
    <property type="evidence" value="ECO:0007669"/>
    <property type="project" value="InterPro"/>
</dbReference>
<dbReference type="EMBL" id="PQIB02000005">
    <property type="protein sequence ID" value="RLN19599.1"/>
    <property type="molecule type" value="Genomic_DNA"/>
</dbReference>
<evidence type="ECO:0000256" key="1">
    <source>
        <dbReference type="SAM" id="MobiDB-lite"/>
    </source>
</evidence>
<dbReference type="Gene3D" id="1.10.340.30">
    <property type="entry name" value="Hypothetical protein, domain 2"/>
    <property type="match status" value="1"/>
</dbReference>
<organism evidence="2 3">
    <name type="scientific">Panicum miliaceum</name>
    <name type="common">Proso millet</name>
    <name type="synonym">Broomcorn millet</name>
    <dbReference type="NCBI Taxonomy" id="4540"/>
    <lineage>
        <taxon>Eukaryota</taxon>
        <taxon>Viridiplantae</taxon>
        <taxon>Streptophyta</taxon>
        <taxon>Embryophyta</taxon>
        <taxon>Tracheophyta</taxon>
        <taxon>Spermatophyta</taxon>
        <taxon>Magnoliopsida</taxon>
        <taxon>Liliopsida</taxon>
        <taxon>Poales</taxon>
        <taxon>Poaceae</taxon>
        <taxon>PACMAD clade</taxon>
        <taxon>Panicoideae</taxon>
        <taxon>Panicodae</taxon>
        <taxon>Paniceae</taxon>
        <taxon>Panicinae</taxon>
        <taxon>Panicum</taxon>
        <taxon>Panicum sect. Panicum</taxon>
    </lineage>
</organism>